<organism evidence="7 8">
    <name type="scientific">Paractinoplanes brasiliensis</name>
    <dbReference type="NCBI Taxonomy" id="52695"/>
    <lineage>
        <taxon>Bacteria</taxon>
        <taxon>Bacillati</taxon>
        <taxon>Actinomycetota</taxon>
        <taxon>Actinomycetes</taxon>
        <taxon>Micromonosporales</taxon>
        <taxon>Micromonosporaceae</taxon>
        <taxon>Paractinoplanes</taxon>
    </lineage>
</organism>
<dbReference type="SUPFAM" id="SSF49482">
    <property type="entry name" value="Aromatic compound dioxygenase"/>
    <property type="match status" value="1"/>
</dbReference>
<reference evidence="7 8" key="1">
    <citation type="submission" date="2019-03" db="EMBL/GenBank/DDBJ databases">
        <title>Sequencing the genomes of 1000 actinobacteria strains.</title>
        <authorList>
            <person name="Klenk H.-P."/>
        </authorList>
    </citation>
    <scope>NUCLEOTIDE SEQUENCE [LARGE SCALE GENOMIC DNA]</scope>
    <source>
        <strain evidence="7 8">DSM 43805</strain>
    </source>
</reference>
<dbReference type="AlphaFoldDB" id="A0A4R6JQZ9"/>
<dbReference type="PANTHER" id="PTHR33711">
    <property type="entry name" value="DIOXYGENASE, PUTATIVE (AFU_ORTHOLOGUE AFUA_2G02910)-RELATED"/>
    <property type="match status" value="1"/>
</dbReference>
<evidence type="ECO:0000256" key="3">
    <source>
        <dbReference type="ARBA" id="ARBA00023002"/>
    </source>
</evidence>
<feature type="domain" description="Intradiol ring-cleavage dioxygenases" evidence="5">
    <location>
        <begin position="221"/>
        <end position="394"/>
    </location>
</feature>
<proteinExistence type="inferred from homology"/>
<protein>
    <submittedName>
        <fullName evidence="7">Protocatechuate 3,4-dioxygenase beta subunit</fullName>
    </submittedName>
</protein>
<evidence type="ECO:0000313" key="7">
    <source>
        <dbReference type="EMBL" id="TDO37065.1"/>
    </source>
</evidence>
<evidence type="ECO:0000259" key="5">
    <source>
        <dbReference type="Pfam" id="PF00775"/>
    </source>
</evidence>
<gene>
    <name evidence="7" type="ORF">C8E87_0660</name>
</gene>
<dbReference type="GO" id="GO:0003677">
    <property type="term" value="F:DNA binding"/>
    <property type="evidence" value="ECO:0007669"/>
    <property type="project" value="UniProtKB-KW"/>
</dbReference>
<dbReference type="InterPro" id="IPR015889">
    <property type="entry name" value="Intradiol_dOase_core"/>
</dbReference>
<dbReference type="GO" id="GO:0008199">
    <property type="term" value="F:ferric iron binding"/>
    <property type="evidence" value="ECO:0007669"/>
    <property type="project" value="InterPro"/>
</dbReference>
<keyword evidence="4" id="KW-0238">DNA-binding</keyword>
<evidence type="ECO:0000313" key="8">
    <source>
        <dbReference type="Proteomes" id="UP000294901"/>
    </source>
</evidence>
<dbReference type="InterPro" id="IPR032783">
    <property type="entry name" value="AraC_lig"/>
</dbReference>
<dbReference type="InterPro" id="IPR050770">
    <property type="entry name" value="Intradiol_RC_Dioxygenase"/>
</dbReference>
<dbReference type="Pfam" id="PF12852">
    <property type="entry name" value="Cupin_6"/>
    <property type="match status" value="1"/>
</dbReference>
<dbReference type="Gene3D" id="2.60.130.10">
    <property type="entry name" value="Aromatic compound dioxygenase"/>
    <property type="match status" value="1"/>
</dbReference>
<dbReference type="Proteomes" id="UP000294901">
    <property type="component" value="Unassembled WGS sequence"/>
</dbReference>
<evidence type="ECO:0000256" key="4">
    <source>
        <dbReference type="ARBA" id="ARBA00023125"/>
    </source>
</evidence>
<comment type="similarity">
    <text evidence="1">Belongs to the intradiol ring-cleavage dioxygenase family.</text>
</comment>
<evidence type="ECO:0000256" key="2">
    <source>
        <dbReference type="ARBA" id="ARBA00022964"/>
    </source>
</evidence>
<sequence>MLETDPLSEALTTYGGRCGISGGFTAGEGPWAVRFRGGRQLPVIVRGPGWLLADGAAPERLENEGLTLPSGRVPFVLASDPGVEPRDADQLLHSRPGLIVPLGGEQMVGLIRQAGSGPDERLLDALPPVVRVRDAPAVRYPIDRIVHELSRRAPGFAHITEQYAQALMADVLRSVLDSRDLADAGWLRLYADAELWPALALIHDQPAESAHRHGSPLGLLGPFYLPGAPRLEPPNVMPRRPDEKGETLIFRGAVHSTTGEPLPAAEFDMWQADADGNYSGMVPGIPPWNLRGRFGAAADGTFEVTTIQPAPYPVPGDGPIGSVLRELGRHLYRPAHLHLQVTAPDHEVLTIQLYFADGDYLASDAANAVRDGLIVPVELTGDVRIATYDFVLEPLLTE</sequence>
<accession>A0A4R6JQZ9</accession>
<feature type="domain" description="AraC-type transcription regulator ligand-binding" evidence="6">
    <location>
        <begin position="5"/>
        <end position="177"/>
    </location>
</feature>
<dbReference type="PANTHER" id="PTHR33711:SF7">
    <property type="entry name" value="INTRADIOL RING-CLEAVAGE DIOXYGENASES DOMAIN-CONTAINING PROTEIN-RELATED"/>
    <property type="match status" value="1"/>
</dbReference>
<evidence type="ECO:0000256" key="1">
    <source>
        <dbReference type="ARBA" id="ARBA00007825"/>
    </source>
</evidence>
<dbReference type="Pfam" id="PF00775">
    <property type="entry name" value="Dioxygenase_C"/>
    <property type="match status" value="1"/>
</dbReference>
<keyword evidence="8" id="KW-1185">Reference proteome</keyword>
<dbReference type="EMBL" id="SNWR01000001">
    <property type="protein sequence ID" value="TDO37065.1"/>
    <property type="molecule type" value="Genomic_DNA"/>
</dbReference>
<dbReference type="InterPro" id="IPR000627">
    <property type="entry name" value="Intradiol_dOase_C"/>
</dbReference>
<name>A0A4R6JQZ9_9ACTN</name>
<dbReference type="GO" id="GO:0016702">
    <property type="term" value="F:oxidoreductase activity, acting on single donors with incorporation of molecular oxygen, incorporation of two atoms of oxygen"/>
    <property type="evidence" value="ECO:0007669"/>
    <property type="project" value="InterPro"/>
</dbReference>
<dbReference type="RefSeq" id="WP_166661055.1">
    <property type="nucleotide sequence ID" value="NZ_BOMD01000100.1"/>
</dbReference>
<comment type="caution">
    <text evidence="7">The sequence shown here is derived from an EMBL/GenBank/DDBJ whole genome shotgun (WGS) entry which is preliminary data.</text>
</comment>
<keyword evidence="2 7" id="KW-0223">Dioxygenase</keyword>
<keyword evidence="3" id="KW-0560">Oxidoreductase</keyword>
<evidence type="ECO:0000259" key="6">
    <source>
        <dbReference type="Pfam" id="PF12852"/>
    </source>
</evidence>